<gene>
    <name evidence="2" type="ORF">SUTH_03528</name>
</gene>
<dbReference type="NCBIfam" id="TIGR01444">
    <property type="entry name" value="fkbM_fam"/>
    <property type="match status" value="1"/>
</dbReference>
<proteinExistence type="predicted"/>
<dbReference type="Proteomes" id="UP000031637">
    <property type="component" value="Chromosome"/>
</dbReference>
<dbReference type="PANTHER" id="PTHR32026:SF27">
    <property type="entry name" value="METHYLTRANSFERASE FKBM DOMAIN-CONTAINING PROTEIN-RELATED"/>
    <property type="match status" value="1"/>
</dbReference>
<reference evidence="2 3" key="1">
    <citation type="journal article" date="2014" name="Syst. Appl. Microbiol.">
        <title>Complete genomes of freshwater sulfur oxidizers Sulfuricella denitrificans skB26 and Sulfuritalea hydrogenivorans sk43H: genetic insights into the sulfur oxidation pathway of betaproteobacteria.</title>
        <authorList>
            <person name="Watanabe T."/>
            <person name="Kojima H."/>
            <person name="Fukui M."/>
        </authorList>
    </citation>
    <scope>NUCLEOTIDE SEQUENCE [LARGE SCALE GENOMIC DNA]</scope>
    <source>
        <strain evidence="2">DSM22779</strain>
    </source>
</reference>
<dbReference type="PANTHER" id="PTHR32026">
    <property type="entry name" value="METHYLTRANSFERASE-LIKE PROTEIN 24"/>
    <property type="match status" value="1"/>
</dbReference>
<evidence type="ECO:0000313" key="3">
    <source>
        <dbReference type="Proteomes" id="UP000031637"/>
    </source>
</evidence>
<accession>W0SNB8</accession>
<name>W0SNB8_9PROT</name>
<protein>
    <recommendedName>
        <fullName evidence="1">Methyltransferase FkbM domain-containing protein</fullName>
    </recommendedName>
</protein>
<dbReference type="InterPro" id="IPR029063">
    <property type="entry name" value="SAM-dependent_MTases_sf"/>
</dbReference>
<dbReference type="HOGENOM" id="CLU_100218_0_0_4"/>
<dbReference type="EMBL" id="AP012547">
    <property type="protein sequence ID" value="BAO31298.1"/>
    <property type="molecule type" value="Genomic_DNA"/>
</dbReference>
<evidence type="ECO:0000313" key="2">
    <source>
        <dbReference type="EMBL" id="BAO31298.1"/>
    </source>
</evidence>
<dbReference type="AlphaFoldDB" id="W0SNB8"/>
<dbReference type="STRING" id="1223802.SUTH_03528"/>
<evidence type="ECO:0000259" key="1">
    <source>
        <dbReference type="Pfam" id="PF05050"/>
    </source>
</evidence>
<organism evidence="2 3">
    <name type="scientific">Sulfuritalea hydrogenivorans sk43H</name>
    <dbReference type="NCBI Taxonomy" id="1223802"/>
    <lineage>
        <taxon>Bacteria</taxon>
        <taxon>Pseudomonadati</taxon>
        <taxon>Pseudomonadota</taxon>
        <taxon>Betaproteobacteria</taxon>
        <taxon>Nitrosomonadales</taxon>
        <taxon>Sterolibacteriaceae</taxon>
        <taxon>Sulfuritalea</taxon>
    </lineage>
</organism>
<dbReference type="InterPro" id="IPR006342">
    <property type="entry name" value="FkbM_mtfrase"/>
</dbReference>
<feature type="domain" description="Methyltransferase FkbM" evidence="1">
    <location>
        <begin position="62"/>
        <end position="222"/>
    </location>
</feature>
<keyword evidence="3" id="KW-1185">Reference proteome</keyword>
<sequence>MGKHWSRLKRSLSRRWKEWRLPHGYERLGTRYGGWWVDTRAVGPQPLLIDCGLGEDISFPVAFLQRFADARVIGVDPNPRSLAYCRARCPSGMEILANAFWTTTGEPIVFHLPRTQDKLPQGADGVSGSLDPSHEYVEGGERIETKTVDLDSLLSRTGRTECDVLKLDVEGAEYALLDALIASGRIQAARQVLIEFHHGVTRHTSDETRRIVDSLAAAGFRLIHTESRNYIFRREFAR</sequence>
<dbReference type="SUPFAM" id="SSF53335">
    <property type="entry name" value="S-adenosyl-L-methionine-dependent methyltransferases"/>
    <property type="match status" value="1"/>
</dbReference>
<dbReference type="Pfam" id="PF05050">
    <property type="entry name" value="Methyltransf_21"/>
    <property type="match status" value="1"/>
</dbReference>
<dbReference type="InterPro" id="IPR026913">
    <property type="entry name" value="METTL24"/>
</dbReference>
<dbReference type="KEGG" id="shd:SUTH_03528"/>
<dbReference type="Gene3D" id="3.40.50.150">
    <property type="entry name" value="Vaccinia Virus protein VP39"/>
    <property type="match status" value="1"/>
</dbReference>